<keyword evidence="3" id="KW-1185">Reference proteome</keyword>
<evidence type="ECO:0008006" key="4">
    <source>
        <dbReference type="Google" id="ProtNLM"/>
    </source>
</evidence>
<gene>
    <name evidence="2" type="ORF">J0695_03785</name>
</gene>
<proteinExistence type="predicted"/>
<dbReference type="SUPFAM" id="SSF103473">
    <property type="entry name" value="MFS general substrate transporter"/>
    <property type="match status" value="1"/>
</dbReference>
<keyword evidence="1" id="KW-1133">Transmembrane helix</keyword>
<reference evidence="2" key="1">
    <citation type="submission" date="2021-03" db="EMBL/GenBank/DDBJ databases">
        <title>Streptomyces poriferae sp. nov., a novel marine sponge-derived Actinobacteria species with anti-MRSA activity.</title>
        <authorList>
            <person name="Sandoval-Powers M."/>
            <person name="Kralova S."/>
            <person name="Nguyen G.-S."/>
            <person name="Fawwal D."/>
            <person name="Degnes K."/>
            <person name="Klinkenberg G."/>
            <person name="Sletta H."/>
            <person name="Wentzel A."/>
            <person name="Liles M.R."/>
        </authorList>
    </citation>
    <scope>NUCLEOTIDE SEQUENCE</scope>
    <source>
        <strain evidence="2">DSM 41794</strain>
    </source>
</reference>
<comment type="caution">
    <text evidence="2">The sequence shown here is derived from an EMBL/GenBank/DDBJ whole genome shotgun (WGS) entry which is preliminary data.</text>
</comment>
<dbReference type="RefSeq" id="WP_206960158.1">
    <property type="nucleotide sequence ID" value="NZ_BAAAJJ010000007.1"/>
</dbReference>
<protein>
    <recommendedName>
        <fullName evidence="4">MFS transporter</fullName>
    </recommendedName>
</protein>
<accession>A0A939JE43</accession>
<sequence>MSPDDAARQPVALPGPHPAALPVVLVGVFLGGLDFFIVNVAIPAISRRLHSRLGRLRTGAHP</sequence>
<evidence type="ECO:0000313" key="2">
    <source>
        <dbReference type="EMBL" id="MBO0510933.1"/>
    </source>
</evidence>
<dbReference type="Proteomes" id="UP000664167">
    <property type="component" value="Unassembled WGS sequence"/>
</dbReference>
<evidence type="ECO:0000313" key="3">
    <source>
        <dbReference type="Proteomes" id="UP000664167"/>
    </source>
</evidence>
<dbReference type="InterPro" id="IPR036259">
    <property type="entry name" value="MFS_trans_sf"/>
</dbReference>
<keyword evidence="1" id="KW-0472">Membrane</keyword>
<dbReference type="EMBL" id="JAFLRJ010000030">
    <property type="protein sequence ID" value="MBO0510933.1"/>
    <property type="molecule type" value="Genomic_DNA"/>
</dbReference>
<feature type="transmembrane region" description="Helical" evidence="1">
    <location>
        <begin position="20"/>
        <end position="45"/>
    </location>
</feature>
<keyword evidence="1" id="KW-0812">Transmembrane</keyword>
<evidence type="ECO:0000256" key="1">
    <source>
        <dbReference type="SAM" id="Phobius"/>
    </source>
</evidence>
<organism evidence="2 3">
    <name type="scientific">Streptomyces beijiangensis</name>
    <dbReference type="NCBI Taxonomy" id="163361"/>
    <lineage>
        <taxon>Bacteria</taxon>
        <taxon>Bacillati</taxon>
        <taxon>Actinomycetota</taxon>
        <taxon>Actinomycetes</taxon>
        <taxon>Kitasatosporales</taxon>
        <taxon>Streptomycetaceae</taxon>
        <taxon>Streptomyces</taxon>
    </lineage>
</organism>
<dbReference type="AlphaFoldDB" id="A0A939JE43"/>
<name>A0A939JE43_9ACTN</name>